<dbReference type="PROSITE" id="PS51257">
    <property type="entry name" value="PROKAR_LIPOPROTEIN"/>
    <property type="match status" value="1"/>
</dbReference>
<evidence type="ECO:0000256" key="1">
    <source>
        <dbReference type="SAM" id="SignalP"/>
    </source>
</evidence>
<name>A0A842IPL1_9FLAO</name>
<feature type="signal peptide" evidence="1">
    <location>
        <begin position="1"/>
        <end position="21"/>
    </location>
</feature>
<evidence type="ECO:0000313" key="2">
    <source>
        <dbReference type="EMBL" id="MBC2844940.1"/>
    </source>
</evidence>
<gene>
    <name evidence="2" type="ORF">H7F21_07545</name>
</gene>
<proteinExistence type="predicted"/>
<accession>A0A842IPL1</accession>
<evidence type="ECO:0000313" key="3">
    <source>
        <dbReference type="Proteomes" id="UP000533900"/>
    </source>
</evidence>
<feature type="chain" id="PRO_5032572864" description="Lipoprotein" evidence="1">
    <location>
        <begin position="22"/>
        <end position="183"/>
    </location>
</feature>
<reference evidence="2" key="1">
    <citation type="submission" date="2020-08" db="EMBL/GenBank/DDBJ databases">
        <title>Winogradskyella ouciana sp. nov., isolated from the hadal seawater of the Mariana Trench.</title>
        <authorList>
            <person name="He X."/>
        </authorList>
    </citation>
    <scope>NUCLEOTIDE SEQUENCE [LARGE SCALE GENOMIC DNA]</scope>
    <source>
        <strain evidence="2">KCTC 52348</strain>
    </source>
</reference>
<comment type="caution">
    <text evidence="2">The sequence shown here is derived from an EMBL/GenBank/DDBJ whole genome shotgun (WGS) entry which is preliminary data.</text>
</comment>
<keyword evidence="3" id="KW-1185">Reference proteome</keyword>
<dbReference type="EMBL" id="JACLCP010000002">
    <property type="protein sequence ID" value="MBC2844940.1"/>
    <property type="molecule type" value="Genomic_DNA"/>
</dbReference>
<dbReference type="Proteomes" id="UP000533900">
    <property type="component" value="Unassembled WGS sequence"/>
</dbReference>
<dbReference type="RefSeq" id="WP_185788664.1">
    <property type="nucleotide sequence ID" value="NZ_JACLCP010000002.1"/>
</dbReference>
<protein>
    <recommendedName>
        <fullName evidence="4">Lipoprotein</fullName>
    </recommendedName>
</protein>
<evidence type="ECO:0008006" key="4">
    <source>
        <dbReference type="Google" id="ProtNLM"/>
    </source>
</evidence>
<keyword evidence="1" id="KW-0732">Signal</keyword>
<dbReference type="AlphaFoldDB" id="A0A842IPL1"/>
<organism evidence="2 3">
    <name type="scientific">Winogradskyella flava</name>
    <dbReference type="NCBI Taxonomy" id="1884876"/>
    <lineage>
        <taxon>Bacteria</taxon>
        <taxon>Pseudomonadati</taxon>
        <taxon>Bacteroidota</taxon>
        <taxon>Flavobacteriia</taxon>
        <taxon>Flavobacteriales</taxon>
        <taxon>Flavobacteriaceae</taxon>
        <taxon>Winogradskyella</taxon>
    </lineage>
</organism>
<sequence length="183" mass="21677">MKKSAILVLAILLSSCIPTKIAPKFKNQDYKVISARKFKKKLPRETSFIFKDPKDADEFYNYINTKFQLKDINVDNNVEFQINNNSYYLSFRETEIQDKSLNLPLVVIDAKREQNGNDPLFEDNYVSRQGHWYLILTVYDENIENCLVDDHPMKSSILQYLKDLKQEYLTTHNYEELLFEKKS</sequence>